<feature type="compositionally biased region" description="Low complexity" evidence="1">
    <location>
        <begin position="98"/>
        <end position="116"/>
    </location>
</feature>
<dbReference type="InterPro" id="IPR001584">
    <property type="entry name" value="Integrase_cat-core"/>
</dbReference>
<dbReference type="InterPro" id="IPR005312">
    <property type="entry name" value="DUF1759"/>
</dbReference>
<protein>
    <recommendedName>
        <fullName evidence="3">Integrase catalytic domain-containing protein</fullName>
    </recommendedName>
</protein>
<dbReference type="PANTHER" id="PTHR47331:SF1">
    <property type="entry name" value="GAG-LIKE PROTEIN"/>
    <property type="match status" value="1"/>
</dbReference>
<dbReference type="InterPro" id="IPR022048">
    <property type="entry name" value="Envelope_fusion-like"/>
</dbReference>
<dbReference type="Pfam" id="PF03564">
    <property type="entry name" value="DUF1759"/>
    <property type="match status" value="1"/>
</dbReference>
<organism evidence="4 5">
    <name type="scientific">Plutella xylostella</name>
    <name type="common">Diamondback moth</name>
    <name type="synonym">Plutella maculipennis</name>
    <dbReference type="NCBI Taxonomy" id="51655"/>
    <lineage>
        <taxon>Eukaryota</taxon>
        <taxon>Metazoa</taxon>
        <taxon>Ecdysozoa</taxon>
        <taxon>Arthropoda</taxon>
        <taxon>Hexapoda</taxon>
        <taxon>Insecta</taxon>
        <taxon>Pterygota</taxon>
        <taxon>Neoptera</taxon>
        <taxon>Endopterygota</taxon>
        <taxon>Lepidoptera</taxon>
        <taxon>Glossata</taxon>
        <taxon>Ditrysia</taxon>
        <taxon>Yponomeutoidea</taxon>
        <taxon>Plutellidae</taxon>
        <taxon>Plutella</taxon>
    </lineage>
</organism>
<dbReference type="Gene3D" id="3.10.10.10">
    <property type="entry name" value="HIV Type 1 Reverse Transcriptase, subunit A, domain 1"/>
    <property type="match status" value="1"/>
</dbReference>
<feature type="region of interest" description="Disordered" evidence="1">
    <location>
        <begin position="2450"/>
        <end position="2484"/>
    </location>
</feature>
<feature type="region of interest" description="Disordered" evidence="1">
    <location>
        <begin position="1848"/>
        <end position="1871"/>
    </location>
</feature>
<dbReference type="PANTHER" id="PTHR47331">
    <property type="entry name" value="PHD-TYPE DOMAIN-CONTAINING PROTEIN"/>
    <property type="match status" value="1"/>
</dbReference>
<feature type="domain" description="Integrase catalytic" evidence="3">
    <location>
        <begin position="1540"/>
        <end position="1734"/>
    </location>
</feature>
<evidence type="ECO:0000256" key="1">
    <source>
        <dbReference type="SAM" id="MobiDB-lite"/>
    </source>
</evidence>
<dbReference type="SUPFAM" id="SSF53098">
    <property type="entry name" value="Ribonuclease H-like"/>
    <property type="match status" value="1"/>
</dbReference>
<dbReference type="InterPro" id="IPR036397">
    <property type="entry name" value="RNaseH_sf"/>
</dbReference>
<dbReference type="Gene3D" id="3.30.420.10">
    <property type="entry name" value="Ribonuclease H-like superfamily/Ribonuclease H"/>
    <property type="match status" value="1"/>
</dbReference>
<feature type="compositionally biased region" description="Low complexity" evidence="1">
    <location>
        <begin position="439"/>
        <end position="451"/>
    </location>
</feature>
<dbReference type="Pfam" id="PF05380">
    <property type="entry name" value="Peptidase_A17"/>
    <property type="match status" value="1"/>
</dbReference>
<name>A0ABQ7R3S1_PLUXY</name>
<evidence type="ECO:0000313" key="5">
    <source>
        <dbReference type="Proteomes" id="UP000823941"/>
    </source>
</evidence>
<dbReference type="Pfam" id="PF12259">
    <property type="entry name" value="Baculo_F"/>
    <property type="match status" value="1"/>
</dbReference>
<gene>
    <name evidence="4" type="ORF">JYU34_001360</name>
</gene>
<dbReference type="InterPro" id="IPR021109">
    <property type="entry name" value="Peptidase_aspartic_dom_sf"/>
</dbReference>
<dbReference type="InterPro" id="IPR043502">
    <property type="entry name" value="DNA/RNA_pol_sf"/>
</dbReference>
<dbReference type="InterPro" id="IPR012337">
    <property type="entry name" value="RNaseH-like_sf"/>
</dbReference>
<keyword evidence="2" id="KW-0812">Transmembrane</keyword>
<sequence>MESIVIRQNELIKSFVQFESNFKKDSSYRKTAGYFVKKLETLDELWAEFQHNHLEICEYQDIQNHQYIVENVYIKTEEHYHSIKNLIMTYQQQQLLAQSQSQQAKQPGQQQQSTSSNKGEENQGKSVSEQRISSRGAYSRCDEMLRKQSANFTAFERTMASINLDSLSDKWEYEDALKSLQSRWATVDSLHWEIYGEQNGQNPEYEAAFNQYEELFIKMKREINKKLWSVSYRDKSTPQMEIPEFSGQFNQWVSFKDLFNEAIHINPSLSSAQKMQFLKAKVKGEAERLIQHLTISSDNYQVCWEILNNRYNNKKLIFTSHANTLLGFQNMQQQSLGQIKKLHDLTLECLHGIKNLEVDISTWDPILVHILSQKLDNATYGDYIESLDNSRELPKLNDFLKFLESKFTILESSRRKHDVIQQKPTFPPVNQGNVHKKSNYNNNSQGNYHNNTSKPFMKSMTVQAIKCPLCSHDHGIFSCSSFLEMSPDMKLKTINRLQYCINCLYTHNGNPCYSQRRCRNCSGQHNTLLHSACAKTAISPAAASGSHYNQHRTVHSGNNHRNKHANINSNVSLGETKEILLATTLVKVTSIDGTQIIMRALIDQGSQVSLITEKAAQTLGIKRQKCQGLIVGVGAKENNSKGLISVSCSSIYEDFTFDTDVIIMNNLVKHLPNQTFQKPAWPYLENIKLADPEFNVSREIDILFGADIYSMIMLGGIIRGEDQVQPIVQQTRLGWIICGSIGKSFQCNVVFNHVEDIQKFWALEEVTEPSSMTSEDQKCVDFYMSTTRRRSDGKYEVKLPMVDNFEEKLGSSKQTATAQFLNLEKRFKREQQLSKLYKEFIKEYQTLGHMEPCTSNAAPEYYLPHHAVLRSESLTCKLRVVYNAGNKTSTGHSLNDLMYRGPNLQQDLQSLILRWRQHKYVFTADIEKMFRGIIIQEEDRSLQKIIWRDDPQQPLQSYQLTRVTYGVKASPYLAMMTLRQLATDEREQFPEAASILETNFYTDDLVHGTQTVEHGKQLVSDLNQLLKKGGFTLRKWSSNNPELLSELNNIDQEQTIHHFKTDDRSKILGLGWNSKDDTFNFTCNMNKETPPKLTKRLLLSEIAKLFDPLGWLAPVVVRLKLFFQEVYNLNLNWDDTVPQNVKTEWIKLRSDVENITFFKLARWTGSNGKDDVELHGFCDASEKAYACVVYARIIQNDQVKITLIAAKTKLVPKKKEVSLPKLELSGALLLSKLIRKISECLNIPMSSAFGWSDSMVVLGWLQGSPERWKPFVKNRVTAITQVVDSSNWRYVKSAENPADSASRGISAAQLKENTLWFNGPQWLQSGQIDQSPKNYMTNHEIKINQSNVVQVNMEESIIEKLIQRYSCINKVIRVIAWLLRALNPQRNSLPSYLTLHELRKANILVIKHVQRSEFEEDINHLIKHNKLHQKSKLLNLNPVLDENGLLRVGGRLEKSNLDEEMKHPLIIPHSSRVTDLLIDQAHHLTFHGGARLTLSAIRTKYWIIGGNRAVKKRVRNCITCRKQNKEIRPQIMGDLPEARVTPAPPFYHTGVDYTGFIDIKANKGRGVKTTKGYIAIFVCMVTKAVHLELVSDLSSSAFLACLKRMAARKKAPRHLYSDQGKNFIGASRKINEEYVELQKIFNDSFYKEISELNIEWHFNAPSWPTAGGLWERAVRSLKHHMKRVIGDQKLTFEELSTILAQLEACLNARPLCALSEDVEDLDALTPAHFLYGDAGLTVIETEQDARTRWHLIRKLHNDIWQRWKTEYLTQLSARGKWLRPHENIEIGSLVLIQDDIIPAGKWPLGRVIDVHPGADGYVRVVTLKTKNGILKRPLTRLSILPLQSNQDSINQTNDSAENTEQPSQDKRQLRKRSPTTFVSVALALLFFMTMISGYNCAYNVTTLPQNQSIYFDPITQMQLVRDDWTLIVYYDLSSYWEGITAFENITRYLNQTCAKTEQDNHCNMIISQLIHDYKELQYYNQIMLSRNYSARATRRSRRGYINAVGYVTNSLFGILDDHFAEQYKRDIEEIRNNESHLIRLWKNQTSVIETGYNLLKKTKEIMDSQHKIIYKHLESLDKIANNVQLKVTSWVIFQEFSLASLTASNLLQNLRRIQSDLLNTITDIYHGQVNIHLLNPDQLLKELSIISSQLPKDLTLPINTVQADIPKIYKLMKCKAKMLQQYLIIEIKIPILSRDSFELYKLVPLPHQTKETMYQISPISEYIAINFRKDTYLPINNEELKECQYHDQRYFCNLDNPIYHLSSTEKFCNLQSEAGKCKISKSVCKNQWIKLYESSSYFYFCCDTYHVRIICEDAVTPHQLKGFGIISLGQRCEIKGEDFTLFAHQSHSSMLNSEANVYTPKVLEINHIVNIALPIEDSPVDRLNETDLDWKGKLLQLDKQIDDMKHGADAADVGLSSHDVHQYAVSYLAVAAAAAAGAVLAWRRCRRRTPRAPRAPLSDSDSASVSARKCYQAEQPSVSPLSKKLNDSVKDSVRVINKSERQIRQFRDSSENISDSLNRSKQVNIATSPILTKVHFHVSDSS</sequence>
<dbReference type="Pfam" id="PF17921">
    <property type="entry name" value="Integrase_H2C2"/>
    <property type="match status" value="1"/>
</dbReference>
<evidence type="ECO:0000259" key="3">
    <source>
        <dbReference type="PROSITE" id="PS50994"/>
    </source>
</evidence>
<keyword evidence="5" id="KW-1185">Reference proteome</keyword>
<dbReference type="InterPro" id="IPR041588">
    <property type="entry name" value="Integrase_H2C2"/>
</dbReference>
<feature type="transmembrane region" description="Helical" evidence="2">
    <location>
        <begin position="2423"/>
        <end position="2442"/>
    </location>
</feature>
<feature type="compositionally biased region" description="Polar residues" evidence="1">
    <location>
        <begin position="1848"/>
        <end position="1862"/>
    </location>
</feature>
<accession>A0ABQ7R3S1</accession>
<keyword evidence="2" id="KW-0472">Membrane</keyword>
<dbReference type="InterPro" id="IPR008042">
    <property type="entry name" value="Retrotrans_Pao"/>
</dbReference>
<reference evidence="4 5" key="1">
    <citation type="submission" date="2021-06" db="EMBL/GenBank/DDBJ databases">
        <title>A haploid diamondback moth (Plutella xylostella L.) genome assembly resolves 31 chromosomes and identifies a diamide resistance mutation.</title>
        <authorList>
            <person name="Ward C.M."/>
            <person name="Perry K.D."/>
            <person name="Baker G."/>
            <person name="Powis K."/>
            <person name="Heckel D.G."/>
            <person name="Baxter S.W."/>
        </authorList>
    </citation>
    <scope>NUCLEOTIDE SEQUENCE [LARGE SCALE GENOMIC DNA]</scope>
    <source>
        <strain evidence="4 5">LV</strain>
        <tissue evidence="4">Single pupa</tissue>
    </source>
</reference>
<dbReference type="CDD" id="cd01644">
    <property type="entry name" value="RT_pepA17"/>
    <property type="match status" value="1"/>
</dbReference>
<dbReference type="Proteomes" id="UP000823941">
    <property type="component" value="Chromosome 3"/>
</dbReference>
<proteinExistence type="predicted"/>
<keyword evidence="2" id="KW-1133">Transmembrane helix</keyword>
<feature type="region of interest" description="Disordered" evidence="1">
    <location>
        <begin position="423"/>
        <end position="453"/>
    </location>
</feature>
<evidence type="ECO:0000313" key="4">
    <source>
        <dbReference type="EMBL" id="KAG7311937.1"/>
    </source>
</evidence>
<comment type="caution">
    <text evidence="4">The sequence shown here is derived from an EMBL/GenBank/DDBJ whole genome shotgun (WGS) entry which is preliminary data.</text>
</comment>
<dbReference type="Gene3D" id="1.10.340.70">
    <property type="match status" value="1"/>
</dbReference>
<dbReference type="Pfam" id="PF18701">
    <property type="entry name" value="DUF5641"/>
    <property type="match status" value="1"/>
</dbReference>
<dbReference type="EMBL" id="JAHIBW010000003">
    <property type="protein sequence ID" value="KAG7311937.1"/>
    <property type="molecule type" value="Genomic_DNA"/>
</dbReference>
<dbReference type="PROSITE" id="PS50994">
    <property type="entry name" value="INTEGRASE"/>
    <property type="match status" value="1"/>
</dbReference>
<dbReference type="InterPro" id="IPR000477">
    <property type="entry name" value="RT_dom"/>
</dbReference>
<dbReference type="Gene3D" id="2.40.70.10">
    <property type="entry name" value="Acid Proteases"/>
    <property type="match status" value="1"/>
</dbReference>
<feature type="region of interest" description="Disordered" evidence="1">
    <location>
        <begin position="98"/>
        <end position="135"/>
    </location>
</feature>
<dbReference type="SUPFAM" id="SSF56672">
    <property type="entry name" value="DNA/RNA polymerases"/>
    <property type="match status" value="1"/>
</dbReference>
<dbReference type="Pfam" id="PF00078">
    <property type="entry name" value="RVT_1"/>
    <property type="match status" value="1"/>
</dbReference>
<dbReference type="InterPro" id="IPR043128">
    <property type="entry name" value="Rev_trsase/Diguanyl_cyclase"/>
</dbReference>
<feature type="compositionally biased region" description="Polar residues" evidence="1">
    <location>
        <begin position="124"/>
        <end position="133"/>
    </location>
</feature>
<dbReference type="Gene3D" id="3.30.70.270">
    <property type="match status" value="1"/>
</dbReference>
<dbReference type="InterPro" id="IPR040676">
    <property type="entry name" value="DUF5641"/>
</dbReference>
<evidence type="ECO:0000256" key="2">
    <source>
        <dbReference type="SAM" id="Phobius"/>
    </source>
</evidence>
<feature type="compositionally biased region" description="Polar residues" evidence="1">
    <location>
        <begin position="423"/>
        <end position="433"/>
    </location>
</feature>